<evidence type="ECO:0000313" key="7">
    <source>
        <dbReference type="EMBL" id="QDZ20575.1"/>
    </source>
</evidence>
<dbReference type="EMBL" id="CP031037">
    <property type="protein sequence ID" value="QDZ20575.1"/>
    <property type="molecule type" value="Genomic_DNA"/>
</dbReference>
<dbReference type="GO" id="GO:0070180">
    <property type="term" value="F:large ribosomal subunit rRNA binding"/>
    <property type="evidence" value="ECO:0007669"/>
    <property type="project" value="TreeGrafter"/>
</dbReference>
<evidence type="ECO:0000256" key="3">
    <source>
        <dbReference type="ARBA" id="ARBA00023274"/>
    </source>
</evidence>
<dbReference type="InterPro" id="IPR036796">
    <property type="entry name" value="Ribosomal_uL11_N_sf"/>
</dbReference>
<accession>A0A5B8MLP7</accession>
<dbReference type="Pfam" id="PF00298">
    <property type="entry name" value="Ribosomal_L11"/>
    <property type="match status" value="1"/>
</dbReference>
<dbReference type="Gene3D" id="1.10.10.250">
    <property type="entry name" value="Ribosomal protein L11, C-terminal domain"/>
    <property type="match status" value="1"/>
</dbReference>
<keyword evidence="3 4" id="KW-0687">Ribonucleoprotein</keyword>
<evidence type="ECO:0000256" key="4">
    <source>
        <dbReference type="RuleBase" id="RU003978"/>
    </source>
</evidence>
<proteinExistence type="inferred from homology"/>
<dbReference type="STRING" id="1764295.A0A5B8MLP7"/>
<dbReference type="SUPFAM" id="SSF54747">
    <property type="entry name" value="Ribosomal L11/L12e N-terminal domain"/>
    <property type="match status" value="1"/>
</dbReference>
<keyword evidence="2 4" id="KW-0689">Ribosomal protein</keyword>
<evidence type="ECO:0000259" key="6">
    <source>
        <dbReference type="Pfam" id="PF03946"/>
    </source>
</evidence>
<evidence type="ECO:0000259" key="5">
    <source>
        <dbReference type="Pfam" id="PF00298"/>
    </source>
</evidence>
<gene>
    <name evidence="7" type="ORF">A3770_04p30930</name>
</gene>
<organism evidence="7 8">
    <name type="scientific">Chloropicon primus</name>
    <dbReference type="NCBI Taxonomy" id="1764295"/>
    <lineage>
        <taxon>Eukaryota</taxon>
        <taxon>Viridiplantae</taxon>
        <taxon>Chlorophyta</taxon>
        <taxon>Chloropicophyceae</taxon>
        <taxon>Chloropicales</taxon>
        <taxon>Chloropicaceae</taxon>
        <taxon>Chloropicon</taxon>
    </lineage>
</organism>
<dbReference type="FunFam" id="3.30.1550.10:FF:000002">
    <property type="entry name" value="60S ribosomal protein L12"/>
    <property type="match status" value="1"/>
</dbReference>
<dbReference type="InterPro" id="IPR000911">
    <property type="entry name" value="Ribosomal_uL11"/>
</dbReference>
<dbReference type="OrthoDB" id="10250051at2759"/>
<protein>
    <submittedName>
        <fullName evidence="7">Ribosomal protein L12</fullName>
    </submittedName>
</protein>
<dbReference type="SMART" id="SM00649">
    <property type="entry name" value="RL11"/>
    <property type="match status" value="1"/>
</dbReference>
<evidence type="ECO:0000313" key="8">
    <source>
        <dbReference type="Proteomes" id="UP000316726"/>
    </source>
</evidence>
<evidence type="ECO:0000256" key="1">
    <source>
        <dbReference type="ARBA" id="ARBA00010537"/>
    </source>
</evidence>
<sequence>MPPKFDPSAVTYVYIRATGGEVGAASSLAPKIGPLGLSPKKIGDQIAAATKKDWLGLKVTVQLAVQNRQATVTVIPSAGSLVIRALKEPLRDRKKEKDIKHDGNLSLDDVYEVAREMRPRSCARHFSGTVKEILGTCYSVGCTVDRKHPSEVQRMIDDGELVCPDE</sequence>
<dbReference type="InterPro" id="IPR036769">
    <property type="entry name" value="Ribosomal_uL11_C_sf"/>
</dbReference>
<dbReference type="InterPro" id="IPR020783">
    <property type="entry name" value="Ribosomal_uL11_C"/>
</dbReference>
<dbReference type="Gene3D" id="3.30.1550.10">
    <property type="entry name" value="Ribosomal protein L11/L12, N-terminal domain"/>
    <property type="match status" value="1"/>
</dbReference>
<dbReference type="InterPro" id="IPR020785">
    <property type="entry name" value="Ribosomal_uL11_CS"/>
</dbReference>
<dbReference type="SUPFAM" id="SSF46906">
    <property type="entry name" value="Ribosomal protein L11, C-terminal domain"/>
    <property type="match status" value="1"/>
</dbReference>
<dbReference type="GO" id="GO:0006412">
    <property type="term" value="P:translation"/>
    <property type="evidence" value="ECO:0007669"/>
    <property type="project" value="InterPro"/>
</dbReference>
<dbReference type="AlphaFoldDB" id="A0A5B8MLP7"/>
<dbReference type="InterPro" id="IPR020784">
    <property type="entry name" value="Ribosomal_uL11_N"/>
</dbReference>
<keyword evidence="8" id="KW-1185">Reference proteome</keyword>
<dbReference type="GO" id="GO:0003735">
    <property type="term" value="F:structural constituent of ribosome"/>
    <property type="evidence" value="ECO:0007669"/>
    <property type="project" value="InterPro"/>
</dbReference>
<comment type="similarity">
    <text evidence="1 4">Belongs to the universal ribosomal protein uL11 family.</text>
</comment>
<dbReference type="HAMAP" id="MF_00736">
    <property type="entry name" value="Ribosomal_uL11"/>
    <property type="match status" value="1"/>
</dbReference>
<dbReference type="PROSITE" id="PS00359">
    <property type="entry name" value="RIBOSOMAL_L11"/>
    <property type="match status" value="1"/>
</dbReference>
<dbReference type="GO" id="GO:0022625">
    <property type="term" value="C:cytosolic large ribosomal subunit"/>
    <property type="evidence" value="ECO:0007669"/>
    <property type="project" value="TreeGrafter"/>
</dbReference>
<reference evidence="7 8" key="1">
    <citation type="submission" date="2018-07" db="EMBL/GenBank/DDBJ databases">
        <title>The complete nuclear genome of the prasinophyte Chloropicon primus (CCMP1205).</title>
        <authorList>
            <person name="Pombert J.-F."/>
            <person name="Otis C."/>
            <person name="Turmel M."/>
            <person name="Lemieux C."/>
        </authorList>
    </citation>
    <scope>NUCLEOTIDE SEQUENCE [LARGE SCALE GENOMIC DNA]</scope>
    <source>
        <strain evidence="7 8">CCMP1205</strain>
    </source>
</reference>
<feature type="domain" description="Large ribosomal subunit protein uL11 N-terminal" evidence="6">
    <location>
        <begin position="13"/>
        <end position="70"/>
    </location>
</feature>
<evidence type="ECO:0000256" key="2">
    <source>
        <dbReference type="ARBA" id="ARBA00022980"/>
    </source>
</evidence>
<dbReference type="PANTHER" id="PTHR11661">
    <property type="entry name" value="60S RIBOSOMAL PROTEIN L12"/>
    <property type="match status" value="1"/>
</dbReference>
<dbReference type="Proteomes" id="UP000316726">
    <property type="component" value="Chromosome 4"/>
</dbReference>
<dbReference type="FunFam" id="1.10.10.250:FF:000002">
    <property type="entry name" value="60S ribosomal protein L12"/>
    <property type="match status" value="1"/>
</dbReference>
<feature type="domain" description="Large ribosomal subunit protein uL11 C-terminal" evidence="5">
    <location>
        <begin position="75"/>
        <end position="144"/>
    </location>
</feature>
<dbReference type="Pfam" id="PF03946">
    <property type="entry name" value="Ribosomal_L11_N"/>
    <property type="match status" value="1"/>
</dbReference>
<dbReference type="PANTHER" id="PTHR11661:SF2">
    <property type="entry name" value="LARGE RIBOSOMAL SUBUNIT PROTEIN UL11"/>
    <property type="match status" value="1"/>
</dbReference>
<name>A0A5B8MLP7_9CHLO</name>